<dbReference type="Gene3D" id="3.20.20.30">
    <property type="entry name" value="Luciferase-like domain"/>
    <property type="match status" value="1"/>
</dbReference>
<dbReference type="Pfam" id="PF00296">
    <property type="entry name" value="Bac_luciferase"/>
    <property type="match status" value="1"/>
</dbReference>
<dbReference type="Proteomes" id="UP001597368">
    <property type="component" value="Unassembled WGS sequence"/>
</dbReference>
<name>A0ABW4TCU0_9ACTN</name>
<gene>
    <name evidence="6" type="ORF">ACFSKW_50075</name>
</gene>
<sequence>MTSTPSTEPPMDGLRSALWLPLFDDLADPLVVTRLAVEAEEAGWDGVFVWDHLRWGEPVEEVADPWITMAAIATATERVRIGPMVTPLPRRRPAKVAKETVTLDQLSGGRLTLGVGLGSDLFGLELSTTGEELDDRVRGRMLDECLDLLAAAWSGEPVHHRGEHYTLDGVRLLPRPVQRPGIPVWTAALPGNPGPLRRAARHDGFFPVNVSGPDQFAEMVGTVKELRSAEGKDAAAPYDVAVALPPGSDAAPYVEAGATWWMVEFPWGAVSLDSVRGVLREGPAPR</sequence>
<dbReference type="PANTHER" id="PTHR42847:SF4">
    <property type="entry name" value="ALKANESULFONATE MONOOXYGENASE-RELATED"/>
    <property type="match status" value="1"/>
</dbReference>
<comment type="caution">
    <text evidence="6">The sequence shown here is derived from an EMBL/GenBank/DDBJ whole genome shotgun (WGS) entry which is preliminary data.</text>
</comment>
<keyword evidence="4" id="KW-0503">Monooxygenase</keyword>
<evidence type="ECO:0000256" key="1">
    <source>
        <dbReference type="ARBA" id="ARBA00022630"/>
    </source>
</evidence>
<dbReference type="InterPro" id="IPR036661">
    <property type="entry name" value="Luciferase-like_sf"/>
</dbReference>
<dbReference type="RefSeq" id="WP_379582094.1">
    <property type="nucleotide sequence ID" value="NZ_JBHUFV010000090.1"/>
</dbReference>
<keyword evidence="1" id="KW-0285">Flavoprotein</keyword>
<organism evidence="6 7">
    <name type="scientific">Nonomuraea mangrovi</name>
    <dbReference type="NCBI Taxonomy" id="2316207"/>
    <lineage>
        <taxon>Bacteria</taxon>
        <taxon>Bacillati</taxon>
        <taxon>Actinomycetota</taxon>
        <taxon>Actinomycetes</taxon>
        <taxon>Streptosporangiales</taxon>
        <taxon>Streptosporangiaceae</taxon>
        <taxon>Nonomuraea</taxon>
    </lineage>
</organism>
<keyword evidence="2" id="KW-0288">FMN</keyword>
<dbReference type="InterPro" id="IPR011251">
    <property type="entry name" value="Luciferase-like_dom"/>
</dbReference>
<evidence type="ECO:0000256" key="4">
    <source>
        <dbReference type="ARBA" id="ARBA00023033"/>
    </source>
</evidence>
<evidence type="ECO:0000313" key="7">
    <source>
        <dbReference type="Proteomes" id="UP001597368"/>
    </source>
</evidence>
<evidence type="ECO:0000256" key="3">
    <source>
        <dbReference type="ARBA" id="ARBA00023002"/>
    </source>
</evidence>
<dbReference type="GO" id="GO:0016491">
    <property type="term" value="F:oxidoreductase activity"/>
    <property type="evidence" value="ECO:0007669"/>
    <property type="project" value="UniProtKB-KW"/>
</dbReference>
<proteinExistence type="predicted"/>
<protein>
    <submittedName>
        <fullName evidence="6">LLM class flavin-dependent oxidoreductase</fullName>
        <ecNumber evidence="6">1.-.-.-</ecNumber>
    </submittedName>
</protein>
<evidence type="ECO:0000259" key="5">
    <source>
        <dbReference type="Pfam" id="PF00296"/>
    </source>
</evidence>
<dbReference type="EC" id="1.-.-.-" evidence="6"/>
<dbReference type="InterPro" id="IPR050172">
    <property type="entry name" value="SsuD_RutA_monooxygenase"/>
</dbReference>
<evidence type="ECO:0000256" key="2">
    <source>
        <dbReference type="ARBA" id="ARBA00022643"/>
    </source>
</evidence>
<feature type="domain" description="Luciferase-like" evidence="5">
    <location>
        <begin position="32"/>
        <end position="245"/>
    </location>
</feature>
<keyword evidence="7" id="KW-1185">Reference proteome</keyword>
<accession>A0ABW4TCU0</accession>
<keyword evidence="3 6" id="KW-0560">Oxidoreductase</keyword>
<evidence type="ECO:0000313" key="6">
    <source>
        <dbReference type="EMBL" id="MFD1939636.1"/>
    </source>
</evidence>
<reference evidence="7" key="1">
    <citation type="journal article" date="2019" name="Int. J. Syst. Evol. Microbiol.">
        <title>The Global Catalogue of Microorganisms (GCM) 10K type strain sequencing project: providing services to taxonomists for standard genome sequencing and annotation.</title>
        <authorList>
            <consortium name="The Broad Institute Genomics Platform"/>
            <consortium name="The Broad Institute Genome Sequencing Center for Infectious Disease"/>
            <person name="Wu L."/>
            <person name="Ma J."/>
        </authorList>
    </citation>
    <scope>NUCLEOTIDE SEQUENCE [LARGE SCALE GENOMIC DNA]</scope>
    <source>
        <strain evidence="7">ICMP 6774ER</strain>
    </source>
</reference>
<dbReference type="PANTHER" id="PTHR42847">
    <property type="entry name" value="ALKANESULFONATE MONOOXYGENASE"/>
    <property type="match status" value="1"/>
</dbReference>
<dbReference type="SUPFAM" id="SSF51679">
    <property type="entry name" value="Bacterial luciferase-like"/>
    <property type="match status" value="1"/>
</dbReference>
<dbReference type="EMBL" id="JBHUFV010000090">
    <property type="protein sequence ID" value="MFD1939636.1"/>
    <property type="molecule type" value="Genomic_DNA"/>
</dbReference>